<gene>
    <name evidence="1" type="ORF">Tci_022442</name>
</gene>
<comment type="caution">
    <text evidence="1">The sequence shown here is derived from an EMBL/GenBank/DDBJ whole genome shotgun (WGS) entry which is preliminary data.</text>
</comment>
<evidence type="ECO:0000313" key="1">
    <source>
        <dbReference type="EMBL" id="GEU50464.1"/>
    </source>
</evidence>
<proteinExistence type="predicted"/>
<dbReference type="PANTHER" id="PTHR35577">
    <property type="entry name" value="CYSTEINE-RICH, ACIDIC INTEGRAL MEMBRANE PROTEIN-RELATED"/>
    <property type="match status" value="1"/>
</dbReference>
<organism evidence="1">
    <name type="scientific">Tanacetum cinerariifolium</name>
    <name type="common">Dalmatian daisy</name>
    <name type="synonym">Chrysanthemum cinerariifolium</name>
    <dbReference type="NCBI Taxonomy" id="118510"/>
    <lineage>
        <taxon>Eukaryota</taxon>
        <taxon>Viridiplantae</taxon>
        <taxon>Streptophyta</taxon>
        <taxon>Embryophyta</taxon>
        <taxon>Tracheophyta</taxon>
        <taxon>Spermatophyta</taxon>
        <taxon>Magnoliopsida</taxon>
        <taxon>eudicotyledons</taxon>
        <taxon>Gunneridae</taxon>
        <taxon>Pentapetalae</taxon>
        <taxon>asterids</taxon>
        <taxon>campanulids</taxon>
        <taxon>Asterales</taxon>
        <taxon>Asteraceae</taxon>
        <taxon>Asteroideae</taxon>
        <taxon>Anthemideae</taxon>
        <taxon>Anthemidinae</taxon>
        <taxon>Tanacetum</taxon>
    </lineage>
</organism>
<name>A0A6L2KRG7_TANCI</name>
<dbReference type="InterPro" id="IPR053359">
    <property type="entry name" value="CRAM"/>
</dbReference>
<reference evidence="1" key="1">
    <citation type="journal article" date="2019" name="Sci. Rep.">
        <title>Draft genome of Tanacetum cinerariifolium, the natural source of mosquito coil.</title>
        <authorList>
            <person name="Yamashiro T."/>
            <person name="Shiraishi A."/>
            <person name="Satake H."/>
            <person name="Nakayama K."/>
        </authorList>
    </citation>
    <scope>NUCLEOTIDE SEQUENCE</scope>
</reference>
<sequence length="622" mass="68692">MIPLSPALTILDYTALDALLGLVTSFRHHPGTLSFPFPVKPFDEGFPLHQAIMIDGREMTLKDFLKFSGNHPISVAADLGVGVSSLYSRRISMAACPALQGAMPASAPVSLSSRGNEIVGRRIGFIGPLASSEEGEDTDPFLPESHDILNEFCHPKTQRWLDGLSLNELANFHDVSVLKFMISSTMLNREARSLSVEVSRLRGKVFDLKIQRSESAATISRLEAKLCRQFEENEATRLATEAILKAELELISSDSFSAMLAYLQKKAMLVSRVQAFEEVIVGNMPLMRKSTRTYALIAFLGLNSISCSPSSIAHLAILPDFPASDSFSLFTCSHLLISWYSDMMTLVHSSNCGLFITPTMRIGSSLSSMIGSACTLPASVGVVAIILVEFTIFRCISTFGQHFGRLSVSHFFGAEDFFGDLCEILWDSRGTFVWEDGYYTEGNHCLEGRHCLEDRHCSKGKHCSEDRRCLEGKHCSKDRRSSEDRHCSEGKHCLEDRHCLESKHCSEDRHCSEGKHCSEDRHCSEGNHCSEDRYFSEGKHCSEGTRLLRVFGASFGDTVLSAFLFLISGWLTSEVMFEIRFRDVVSCGLPSASLSSPSVDTLVDVMSVGDEGVVSVSITKML</sequence>
<dbReference type="Gene3D" id="2.160.20.50">
    <property type="entry name" value="Insect antifreeze protein"/>
    <property type="match status" value="1"/>
</dbReference>
<dbReference type="AlphaFoldDB" id="A0A6L2KRG7"/>
<dbReference type="EMBL" id="BKCJ010002718">
    <property type="protein sequence ID" value="GEU50464.1"/>
    <property type="molecule type" value="Genomic_DNA"/>
</dbReference>
<protein>
    <submittedName>
        <fullName evidence="1">Uncharacterized protein</fullName>
    </submittedName>
</protein>
<accession>A0A6L2KRG7</accession>
<dbReference type="PANTHER" id="PTHR35577:SF7">
    <property type="entry name" value="CYSTEINE-RICH, ACIDIC INTEGRAL MEMBRANE PROTEIN"/>
    <property type="match status" value="1"/>
</dbReference>